<dbReference type="Proteomes" id="UP001057402">
    <property type="component" value="Chromosome 4"/>
</dbReference>
<proteinExistence type="predicted"/>
<evidence type="ECO:0000313" key="1">
    <source>
        <dbReference type="EMBL" id="KAI4372543.1"/>
    </source>
</evidence>
<evidence type="ECO:0000313" key="2">
    <source>
        <dbReference type="Proteomes" id="UP001057402"/>
    </source>
</evidence>
<accession>A0ACB9R505</accession>
<keyword evidence="2" id="KW-1185">Reference proteome</keyword>
<protein>
    <submittedName>
        <fullName evidence="1">Uncharacterized protein</fullName>
    </submittedName>
</protein>
<name>A0ACB9R505_9MYRT</name>
<reference evidence="2" key="1">
    <citation type="journal article" date="2023" name="Front. Plant Sci.">
        <title>Chromosomal-level genome assembly of Melastoma candidum provides insights into trichome evolution.</title>
        <authorList>
            <person name="Zhong Y."/>
            <person name="Wu W."/>
            <person name="Sun C."/>
            <person name="Zou P."/>
            <person name="Liu Y."/>
            <person name="Dai S."/>
            <person name="Zhou R."/>
        </authorList>
    </citation>
    <scope>NUCLEOTIDE SEQUENCE [LARGE SCALE GENOMIC DNA]</scope>
</reference>
<organism evidence="1 2">
    <name type="scientific">Melastoma candidum</name>
    <dbReference type="NCBI Taxonomy" id="119954"/>
    <lineage>
        <taxon>Eukaryota</taxon>
        <taxon>Viridiplantae</taxon>
        <taxon>Streptophyta</taxon>
        <taxon>Embryophyta</taxon>
        <taxon>Tracheophyta</taxon>
        <taxon>Spermatophyta</taxon>
        <taxon>Magnoliopsida</taxon>
        <taxon>eudicotyledons</taxon>
        <taxon>Gunneridae</taxon>
        <taxon>Pentapetalae</taxon>
        <taxon>rosids</taxon>
        <taxon>malvids</taxon>
        <taxon>Myrtales</taxon>
        <taxon>Melastomataceae</taxon>
        <taxon>Melastomatoideae</taxon>
        <taxon>Melastomateae</taxon>
        <taxon>Melastoma</taxon>
    </lineage>
</organism>
<comment type="caution">
    <text evidence="1">The sequence shown here is derived from an EMBL/GenBank/DDBJ whole genome shotgun (WGS) entry which is preliminary data.</text>
</comment>
<dbReference type="EMBL" id="CM042883">
    <property type="protein sequence ID" value="KAI4372543.1"/>
    <property type="molecule type" value="Genomic_DNA"/>
</dbReference>
<sequence length="117" mass="13892">MEEQTSRTSRLDPDDWRTDVHYFDLFFELSDEGSWVPTSVSMDSTLPDHLLERMLAYLPVASMFRVSLFCKKWQDIITSSRSSWCPSHVLPHKPWYFMFTSSDEPIGYAYCWIVFVY</sequence>
<gene>
    <name evidence="1" type="ORF">MLD38_010760</name>
</gene>